<dbReference type="Proteomes" id="UP000293360">
    <property type="component" value="Unassembled WGS sequence"/>
</dbReference>
<dbReference type="GO" id="GO:0005886">
    <property type="term" value="C:plasma membrane"/>
    <property type="evidence" value="ECO:0007669"/>
    <property type="project" value="TreeGrafter"/>
</dbReference>
<feature type="domain" description="Major facilitator superfamily (MFS) profile" evidence="8">
    <location>
        <begin position="58"/>
        <end position="512"/>
    </location>
</feature>
<feature type="transmembrane region" description="Helical" evidence="7">
    <location>
        <begin position="182"/>
        <end position="206"/>
    </location>
</feature>
<dbReference type="OrthoDB" id="440553at2759"/>
<dbReference type="Gene3D" id="1.20.1250.20">
    <property type="entry name" value="MFS general substrate transporter like domains"/>
    <property type="match status" value="1"/>
</dbReference>
<accession>A0A4Q4STF1</accession>
<evidence type="ECO:0000256" key="1">
    <source>
        <dbReference type="ARBA" id="ARBA00004141"/>
    </source>
</evidence>
<feature type="transmembrane region" description="Helical" evidence="7">
    <location>
        <begin position="212"/>
        <end position="232"/>
    </location>
</feature>
<feature type="transmembrane region" description="Helical" evidence="7">
    <location>
        <begin position="487"/>
        <end position="508"/>
    </location>
</feature>
<evidence type="ECO:0000313" key="10">
    <source>
        <dbReference type="Proteomes" id="UP000293360"/>
    </source>
</evidence>
<dbReference type="PANTHER" id="PTHR23502">
    <property type="entry name" value="MAJOR FACILITATOR SUPERFAMILY"/>
    <property type="match status" value="1"/>
</dbReference>
<evidence type="ECO:0000256" key="7">
    <source>
        <dbReference type="SAM" id="Phobius"/>
    </source>
</evidence>
<gene>
    <name evidence="9" type="ORF">DL764_010818</name>
</gene>
<comment type="subcellular location">
    <subcellularLocation>
        <location evidence="1">Membrane</location>
        <topology evidence="1">Multi-pass membrane protein</topology>
    </subcellularLocation>
</comment>
<proteinExistence type="predicted"/>
<evidence type="ECO:0000313" key="9">
    <source>
        <dbReference type="EMBL" id="RYO74474.1"/>
    </source>
</evidence>
<feature type="transmembrane region" description="Helical" evidence="7">
    <location>
        <begin position="124"/>
        <end position="143"/>
    </location>
</feature>
<name>A0A4Q4STF1_9PEZI</name>
<protein>
    <recommendedName>
        <fullName evidence="8">Major facilitator superfamily (MFS) profile domain-containing protein</fullName>
    </recommendedName>
</protein>
<dbReference type="GO" id="GO:0022857">
    <property type="term" value="F:transmembrane transporter activity"/>
    <property type="evidence" value="ECO:0007669"/>
    <property type="project" value="InterPro"/>
</dbReference>
<feature type="transmembrane region" description="Helical" evidence="7">
    <location>
        <begin position="349"/>
        <end position="369"/>
    </location>
</feature>
<feature type="transmembrane region" description="Helical" evidence="7">
    <location>
        <begin position="57"/>
        <end position="77"/>
    </location>
</feature>
<dbReference type="InterPro" id="IPR036259">
    <property type="entry name" value="MFS_trans_sf"/>
</dbReference>
<dbReference type="Gene3D" id="1.20.1720.10">
    <property type="entry name" value="Multidrug resistance protein D"/>
    <property type="match status" value="1"/>
</dbReference>
<dbReference type="STRING" id="155417.A0A4Q4STF1"/>
<keyword evidence="4 7" id="KW-1133">Transmembrane helix</keyword>
<keyword evidence="5 7" id="KW-0472">Membrane</keyword>
<dbReference type="SUPFAM" id="SSF103473">
    <property type="entry name" value="MFS general substrate transporter"/>
    <property type="match status" value="1"/>
</dbReference>
<dbReference type="InterPro" id="IPR020846">
    <property type="entry name" value="MFS_dom"/>
</dbReference>
<dbReference type="FunFam" id="1.20.1720.10:FF:000009">
    <property type="entry name" value="MFS multidrug transporter"/>
    <property type="match status" value="1"/>
</dbReference>
<evidence type="ECO:0000259" key="8">
    <source>
        <dbReference type="PROSITE" id="PS50850"/>
    </source>
</evidence>
<feature type="transmembrane region" description="Helical" evidence="7">
    <location>
        <begin position="464"/>
        <end position="481"/>
    </location>
</feature>
<evidence type="ECO:0000256" key="2">
    <source>
        <dbReference type="ARBA" id="ARBA00022448"/>
    </source>
</evidence>
<evidence type="ECO:0000256" key="6">
    <source>
        <dbReference type="SAM" id="MobiDB-lite"/>
    </source>
</evidence>
<evidence type="ECO:0000256" key="5">
    <source>
        <dbReference type="ARBA" id="ARBA00023136"/>
    </source>
</evidence>
<dbReference type="PANTHER" id="PTHR23502:SF51">
    <property type="entry name" value="QUINIDINE RESISTANCE PROTEIN 1-RELATED"/>
    <property type="match status" value="1"/>
</dbReference>
<feature type="transmembrane region" description="Helical" evidence="7">
    <location>
        <begin position="89"/>
        <end position="112"/>
    </location>
</feature>
<feature type="transmembrane region" description="Helical" evidence="7">
    <location>
        <begin position="397"/>
        <end position="416"/>
    </location>
</feature>
<feature type="region of interest" description="Disordered" evidence="6">
    <location>
        <begin position="1"/>
        <end position="44"/>
    </location>
</feature>
<feature type="compositionally biased region" description="Acidic residues" evidence="6">
    <location>
        <begin position="24"/>
        <end position="34"/>
    </location>
</feature>
<evidence type="ECO:0000256" key="4">
    <source>
        <dbReference type="ARBA" id="ARBA00022989"/>
    </source>
</evidence>
<dbReference type="Pfam" id="PF07690">
    <property type="entry name" value="MFS_1"/>
    <property type="match status" value="1"/>
</dbReference>
<sequence>MASSAPLDNGALSAIPKSHSQEAGLEELPLEEPSSETSGSDNDEPGYSVFTAWEKRGIVLGAALGALFSPLSAQIYLPALQAVASDLDVSISEINLTITTYMVFQGITPMVIGSFADSAGRRPAYCICFIVYILANIGCALSPNYEALLVLRMLQSAGASSTIVLCQAVVADIVTSAERGSYVAYTSLPGLLGPCIGPVVGGVLAQYLGWRWIFWLLAILAIAVFAASAAFLPETCRYIVGDGSVLPPPAYRTLWQLWKDSSARRRKGSPARSDGGEGGDDGSPARKPSSLPRKEKFNVFRSLVLLFEAEMSLLLAYGAVVYAGVYAAMASMGTQLQAVYGLSQANVGLLYLPISGGMLVSAVVMGRALDWNYRRHRRRHDLSGGGDFPIERARLEVGAPLVALSCVAIATWGWALQSGAPLAVTCVLLALLGFGVIGFNNALLALITDLNPGHAAAAAASNNITRCLVGAVATAVIDPLISAAGLGWAFVLFGALFAVLSPSMWLVMRNGARWRMAKAERRRLRRERRASGGDGKIGPQET</sequence>
<feature type="transmembrane region" description="Helical" evidence="7">
    <location>
        <begin position="149"/>
        <end position="170"/>
    </location>
</feature>
<reference evidence="9 10" key="1">
    <citation type="submission" date="2018-06" db="EMBL/GenBank/DDBJ databases">
        <title>Complete Genomes of Monosporascus.</title>
        <authorList>
            <person name="Robinson A.J."/>
            <person name="Natvig D.O."/>
        </authorList>
    </citation>
    <scope>NUCLEOTIDE SEQUENCE [LARGE SCALE GENOMIC DNA]</scope>
    <source>
        <strain evidence="9 10">CBS 110550</strain>
    </source>
</reference>
<dbReference type="InterPro" id="IPR011701">
    <property type="entry name" value="MFS"/>
</dbReference>
<evidence type="ECO:0000256" key="3">
    <source>
        <dbReference type="ARBA" id="ARBA00022692"/>
    </source>
</evidence>
<feature type="transmembrane region" description="Helical" evidence="7">
    <location>
        <begin position="422"/>
        <end position="443"/>
    </location>
</feature>
<dbReference type="EMBL" id="QJNU01001585">
    <property type="protein sequence ID" value="RYO74474.1"/>
    <property type="molecule type" value="Genomic_DNA"/>
</dbReference>
<comment type="caution">
    <text evidence="9">The sequence shown here is derived from an EMBL/GenBank/DDBJ whole genome shotgun (WGS) entry which is preliminary data.</text>
</comment>
<feature type="transmembrane region" description="Helical" evidence="7">
    <location>
        <begin position="303"/>
        <end position="329"/>
    </location>
</feature>
<keyword evidence="3 7" id="KW-0812">Transmembrane</keyword>
<feature type="region of interest" description="Disordered" evidence="6">
    <location>
        <begin position="262"/>
        <end position="290"/>
    </location>
</feature>
<keyword evidence="10" id="KW-1185">Reference proteome</keyword>
<dbReference type="PROSITE" id="PS50850">
    <property type="entry name" value="MFS"/>
    <property type="match status" value="1"/>
</dbReference>
<dbReference type="AlphaFoldDB" id="A0A4Q4STF1"/>
<keyword evidence="2" id="KW-0813">Transport</keyword>
<organism evidence="9 10">
    <name type="scientific">Monosporascus ibericus</name>
    <dbReference type="NCBI Taxonomy" id="155417"/>
    <lineage>
        <taxon>Eukaryota</taxon>
        <taxon>Fungi</taxon>
        <taxon>Dikarya</taxon>
        <taxon>Ascomycota</taxon>
        <taxon>Pezizomycotina</taxon>
        <taxon>Sordariomycetes</taxon>
        <taxon>Xylariomycetidae</taxon>
        <taxon>Xylariales</taxon>
        <taxon>Xylariales incertae sedis</taxon>
        <taxon>Monosporascus</taxon>
    </lineage>
</organism>